<keyword evidence="2" id="KW-0255">Endonuclease</keyword>
<protein>
    <submittedName>
        <fullName evidence="2">HNH endonuclease</fullName>
    </submittedName>
</protein>
<keyword evidence="3" id="KW-1185">Reference proteome</keyword>
<organism evidence="2 3">
    <name type="scientific">Williamsia serinedens</name>
    <dbReference type="NCBI Taxonomy" id="391736"/>
    <lineage>
        <taxon>Bacteria</taxon>
        <taxon>Bacillati</taxon>
        <taxon>Actinomycetota</taxon>
        <taxon>Actinomycetes</taxon>
        <taxon>Mycobacteriales</taxon>
        <taxon>Nocardiaceae</taxon>
        <taxon>Williamsia</taxon>
    </lineage>
</organism>
<dbReference type="RefSeq" id="WP_253656233.1">
    <property type="nucleotide sequence ID" value="NZ_BAAAOE010000002.1"/>
</dbReference>
<keyword evidence="2" id="KW-0540">Nuclease</keyword>
<dbReference type="Pfam" id="PF13395">
    <property type="entry name" value="HNH_4"/>
    <property type="match status" value="1"/>
</dbReference>
<sequence>MSRVSRNTTIRDRHRTQLARTKPPCAYEHCLFPGEPIDYDAHHLDPKAFQADHVIPVDAGGPDTLANKVPMHRACNRHKWKSLPGDDTGARVYETDRTW</sequence>
<evidence type="ECO:0000259" key="1">
    <source>
        <dbReference type="SMART" id="SM00507"/>
    </source>
</evidence>
<evidence type="ECO:0000313" key="2">
    <source>
        <dbReference type="EMBL" id="MCP2162672.1"/>
    </source>
</evidence>
<name>A0ABT1H7G2_9NOCA</name>
<dbReference type="Proteomes" id="UP001205740">
    <property type="component" value="Unassembled WGS sequence"/>
</dbReference>
<dbReference type="SMART" id="SM00507">
    <property type="entry name" value="HNHc"/>
    <property type="match status" value="1"/>
</dbReference>
<gene>
    <name evidence="2" type="ORF">LX12_003880</name>
</gene>
<evidence type="ECO:0000313" key="3">
    <source>
        <dbReference type="Proteomes" id="UP001205740"/>
    </source>
</evidence>
<dbReference type="GO" id="GO:0004519">
    <property type="term" value="F:endonuclease activity"/>
    <property type="evidence" value="ECO:0007669"/>
    <property type="project" value="UniProtKB-KW"/>
</dbReference>
<accession>A0ABT1H7G2</accession>
<dbReference type="EMBL" id="JAMTCG010000007">
    <property type="protein sequence ID" value="MCP2162672.1"/>
    <property type="molecule type" value="Genomic_DNA"/>
</dbReference>
<reference evidence="2 3" key="1">
    <citation type="submission" date="2022-06" db="EMBL/GenBank/DDBJ databases">
        <title>Genomic Encyclopedia of Archaeal and Bacterial Type Strains, Phase II (KMG-II): from individual species to whole genera.</title>
        <authorList>
            <person name="Goeker M."/>
        </authorList>
    </citation>
    <scope>NUCLEOTIDE SEQUENCE [LARGE SCALE GENOMIC DNA]</scope>
    <source>
        <strain evidence="2 3">DSM 45037</strain>
    </source>
</reference>
<comment type="caution">
    <text evidence="2">The sequence shown here is derived from an EMBL/GenBank/DDBJ whole genome shotgun (WGS) entry which is preliminary data.</text>
</comment>
<dbReference type="Gene3D" id="1.10.30.50">
    <property type="match status" value="1"/>
</dbReference>
<proteinExistence type="predicted"/>
<keyword evidence="2" id="KW-0378">Hydrolase</keyword>
<feature type="domain" description="HNH nuclease" evidence="1">
    <location>
        <begin position="18"/>
        <end position="77"/>
    </location>
</feature>
<dbReference type="InterPro" id="IPR003615">
    <property type="entry name" value="HNH_nuc"/>
</dbReference>
<dbReference type="CDD" id="cd00085">
    <property type="entry name" value="HNHc"/>
    <property type="match status" value="1"/>
</dbReference>